<sequence>MSQAPQTTQPSPGNQLYPDLPAMRAPGLEFVYRLVAKMHPTNGYDIENIQGTGITRSIAGIESGTVKGPGIEGTLVENSGADWAEQVHSKKIYYKLDARYTIKTNDGHHIFVQARGLFRPGPGIEFSQPDSVDVDYTQDEVEYFTHITFEAAGNSPYNWMNGIVAIGALQSYGGAAVIHVDTLGSTMACTQLLNLILDCPRFPRISDTIPAAGTELSDKTNRTSNTIFVFSMPRNVAPAPPDFTTPPGTVRLIGEDGIAETPQLVKQPMPTDDPNDPLNWSRVRKSMNFVPILAVTAIIFTQTSLPLIFWVLWNQEFGWSYGQLNNANALNYVGTTVGCILFTPPAVKYGRRSMYLLTTAIIFAMAIWSARMKTLTELYVSQLIFGLASATNESIVEMTIADLYFVHQRGSANGLYMVMVMIGSFLSPVIAGYMAANGNWRLCYWIVTAVDGALLLYFCFFFEESKYIPRLEAQQLSSEDPTPIPATKKDNISETQTGEMSTCVTLETSNAPLHRINSNISLLTWRQRMRLVTKTDESLLGIVRTAVVILFRFPAVMYTALTYAFCLCWISAQASIISIVFTQPPYNFGTVGVGNMSLGVFIGCILGSAYGAISDRAILWFTRKNYGYYEPEMRLQLNHFLVVCMSGGFVMFGITTAKGMHWIYPSIGSAIFGFGLGGLSDVALCVTIDSYQAITGEAFIGVAFMRNAFSIAISFALVPWLDAQGLQNMTIVMGLWALAMAFLHVPMMIWGKRIREKTEASYKRMATGTRV</sequence>
<comment type="subcellular location">
    <subcellularLocation>
        <location evidence="1">Membrane</location>
        <topology evidence="1">Multi-pass membrane protein</topology>
    </subcellularLocation>
</comment>
<feature type="transmembrane region" description="Helical" evidence="6">
    <location>
        <begin position="354"/>
        <end position="371"/>
    </location>
</feature>
<dbReference type="Proteomes" id="UP000750502">
    <property type="component" value="Unassembled WGS sequence"/>
</dbReference>
<keyword evidence="4 6" id="KW-0472">Membrane</keyword>
<dbReference type="EMBL" id="JADFTT010000573">
    <property type="protein sequence ID" value="KAG5760143.1"/>
    <property type="molecule type" value="Genomic_DNA"/>
</dbReference>
<feature type="transmembrane region" description="Helical" evidence="6">
    <location>
        <begin position="415"/>
        <end position="436"/>
    </location>
</feature>
<dbReference type="InterPro" id="IPR020846">
    <property type="entry name" value="MFS_dom"/>
</dbReference>
<dbReference type="SUPFAM" id="SSF103473">
    <property type="entry name" value="MFS general substrate transporter"/>
    <property type="match status" value="1"/>
</dbReference>
<dbReference type="GO" id="GO:0005886">
    <property type="term" value="C:plasma membrane"/>
    <property type="evidence" value="ECO:0007669"/>
    <property type="project" value="TreeGrafter"/>
</dbReference>
<keyword evidence="9" id="KW-1185">Reference proteome</keyword>
<dbReference type="GO" id="GO:0022857">
    <property type="term" value="F:transmembrane transporter activity"/>
    <property type="evidence" value="ECO:0007669"/>
    <property type="project" value="InterPro"/>
</dbReference>
<dbReference type="PANTHER" id="PTHR23502">
    <property type="entry name" value="MAJOR FACILITATOR SUPERFAMILY"/>
    <property type="match status" value="1"/>
</dbReference>
<dbReference type="InterPro" id="IPR036259">
    <property type="entry name" value="MFS_trans_sf"/>
</dbReference>
<feature type="transmembrane region" description="Helical" evidence="6">
    <location>
        <begin position="442"/>
        <end position="462"/>
    </location>
</feature>
<keyword evidence="3 6" id="KW-1133">Transmembrane helix</keyword>
<accession>A0A9P7HMD2</accession>
<evidence type="ECO:0000256" key="4">
    <source>
        <dbReference type="ARBA" id="ARBA00023136"/>
    </source>
</evidence>
<feature type="transmembrane region" description="Helical" evidence="6">
    <location>
        <begin position="698"/>
        <end position="718"/>
    </location>
</feature>
<keyword evidence="2 6" id="KW-0812">Transmembrane</keyword>
<comment type="caution">
    <text evidence="8">The sequence shown here is derived from an EMBL/GenBank/DDBJ whole genome shotgun (WGS) entry which is preliminary data.</text>
</comment>
<evidence type="ECO:0000313" key="9">
    <source>
        <dbReference type="Proteomes" id="UP000750502"/>
    </source>
</evidence>
<gene>
    <name evidence="8" type="ORF">H9Q72_011743</name>
</gene>
<feature type="transmembrane region" description="Helical" evidence="6">
    <location>
        <begin position="730"/>
        <end position="750"/>
    </location>
</feature>
<dbReference type="Gene3D" id="2.40.160.20">
    <property type="match status" value="1"/>
</dbReference>
<evidence type="ECO:0000259" key="7">
    <source>
        <dbReference type="PROSITE" id="PS50850"/>
    </source>
</evidence>
<dbReference type="InterPro" id="IPR011701">
    <property type="entry name" value="MFS"/>
</dbReference>
<dbReference type="Pfam" id="PF07690">
    <property type="entry name" value="MFS_1"/>
    <property type="match status" value="1"/>
</dbReference>
<keyword evidence="5" id="KW-0325">Glycoprotein</keyword>
<name>A0A9P7HMD2_9HYPO</name>
<dbReference type="PROSITE" id="PS50850">
    <property type="entry name" value="MFS"/>
    <property type="match status" value="1"/>
</dbReference>
<feature type="domain" description="Major facilitator superfamily (MFS) profile" evidence="7">
    <location>
        <begin position="287"/>
        <end position="771"/>
    </location>
</feature>
<evidence type="ECO:0000256" key="5">
    <source>
        <dbReference type="ARBA" id="ARBA00023180"/>
    </source>
</evidence>
<evidence type="ECO:0000313" key="8">
    <source>
        <dbReference type="EMBL" id="KAG5760143.1"/>
    </source>
</evidence>
<organism evidence="8 9">
    <name type="scientific">Fusarium xylarioides</name>
    <dbReference type="NCBI Taxonomy" id="221167"/>
    <lineage>
        <taxon>Eukaryota</taxon>
        <taxon>Fungi</taxon>
        <taxon>Dikarya</taxon>
        <taxon>Ascomycota</taxon>
        <taxon>Pezizomycotina</taxon>
        <taxon>Sordariomycetes</taxon>
        <taxon>Hypocreomycetidae</taxon>
        <taxon>Hypocreales</taxon>
        <taxon>Nectriaceae</taxon>
        <taxon>Fusarium</taxon>
        <taxon>Fusarium fujikuroi species complex</taxon>
    </lineage>
</organism>
<dbReference type="AlphaFoldDB" id="A0A9P7HMD2"/>
<protein>
    <recommendedName>
        <fullName evidence="7">Major facilitator superfamily (MFS) profile domain-containing protein</fullName>
    </recommendedName>
</protein>
<proteinExistence type="predicted"/>
<evidence type="ECO:0000256" key="3">
    <source>
        <dbReference type="ARBA" id="ARBA00022989"/>
    </source>
</evidence>
<feature type="transmembrane region" description="Helical" evidence="6">
    <location>
        <begin position="662"/>
        <end position="686"/>
    </location>
</feature>
<dbReference type="Pfam" id="PF11578">
    <property type="entry name" value="DUF3237"/>
    <property type="match status" value="1"/>
</dbReference>
<feature type="transmembrane region" description="Helical" evidence="6">
    <location>
        <begin position="289"/>
        <end position="313"/>
    </location>
</feature>
<reference evidence="8" key="1">
    <citation type="journal article" date="2020" name="bioRxiv">
        <title>Historical genomics reveals the evolutionary mechanisms behind multiple outbreaks of the host-specific coffee wilt pathogen Fusarium xylarioides.</title>
        <authorList>
            <person name="Peck D."/>
            <person name="Nowell R.W."/>
            <person name="Flood J."/>
            <person name="Ryan M.J."/>
            <person name="Barraclough T.G."/>
        </authorList>
    </citation>
    <scope>NUCLEOTIDE SEQUENCE</scope>
    <source>
        <strain evidence="8">IMI 127659i</strain>
    </source>
</reference>
<dbReference type="PANTHER" id="PTHR23502:SF50">
    <property type="entry name" value="TRANSPORTER, PUTATIVE (AFU_ORTHOLOGUE AFUA_5G00430)-RELATED"/>
    <property type="match status" value="1"/>
</dbReference>
<dbReference type="Gene3D" id="1.20.1250.20">
    <property type="entry name" value="MFS general substrate transporter like domains"/>
    <property type="match status" value="1"/>
</dbReference>
<reference evidence="8" key="2">
    <citation type="submission" date="2020-10" db="EMBL/GenBank/DDBJ databases">
        <authorList>
            <person name="Peck L.D."/>
            <person name="Nowell R.W."/>
            <person name="Flood J."/>
            <person name="Ryan M.J."/>
            <person name="Barraclough T.G."/>
        </authorList>
    </citation>
    <scope>NUCLEOTIDE SEQUENCE</scope>
    <source>
        <strain evidence="8">IMI 127659i</strain>
    </source>
</reference>
<feature type="transmembrane region" description="Helical" evidence="6">
    <location>
        <begin position="635"/>
        <end position="656"/>
    </location>
</feature>
<evidence type="ECO:0000256" key="1">
    <source>
        <dbReference type="ARBA" id="ARBA00004141"/>
    </source>
</evidence>
<dbReference type="OrthoDB" id="5215911at2759"/>
<feature type="transmembrane region" description="Helical" evidence="6">
    <location>
        <begin position="593"/>
        <end position="614"/>
    </location>
</feature>
<feature type="transmembrane region" description="Helical" evidence="6">
    <location>
        <begin position="560"/>
        <end position="581"/>
    </location>
</feature>
<evidence type="ECO:0000256" key="6">
    <source>
        <dbReference type="SAM" id="Phobius"/>
    </source>
</evidence>
<evidence type="ECO:0000256" key="2">
    <source>
        <dbReference type="ARBA" id="ARBA00022692"/>
    </source>
</evidence>